<sequence>MQTKKITQIFYLKNGKIVASPENSQIVEDGNLTRKVREYKDAGCDLFIILDLSEHDTEHEININAIKEAITQTDACVYGGGSVKRFEDIKKYLYAGCEKAVANIDIDNISNALEEGGARFGKDKIVAYTNKSVNPAKLSQLLHLISGIIIEEYTHDTIFEQLPLFLKAETFDDFDKKIKSENVCGVFGNETCKLLPDIYTYKLKLLDEGFPMNVIKSSLSWCDLKLNSDGLLPVIVQDYKTMDVLMMAYMNEEAFNTTVKTGKMTYYSRSRQNLWIKGETSGHYQYVRSLSIDCDNDTLLAKVVQIGAACHTGNKSCFYNEIYKANKDNKASNEVLEKVYDVILNRKKHPREGSYTNYLFDKGIDKILKKVGEECTEIVIAAKNPDSEEIKYEISDFLYHTMVLMVEKGVSWNEIYEELARRE</sequence>
<dbReference type="NCBIfam" id="NF002747">
    <property type="entry name" value="PRK02759.1"/>
    <property type="match status" value="1"/>
</dbReference>
<evidence type="ECO:0000259" key="18">
    <source>
        <dbReference type="Pfam" id="PF01502"/>
    </source>
</evidence>
<dbReference type="InterPro" id="IPR006062">
    <property type="entry name" value="His_biosynth"/>
</dbReference>
<evidence type="ECO:0000256" key="10">
    <source>
        <dbReference type="ARBA" id="ARBA00022605"/>
    </source>
</evidence>
<dbReference type="Pfam" id="PF00977">
    <property type="entry name" value="His_biosynth"/>
    <property type="match status" value="1"/>
</dbReference>
<dbReference type="Gene3D" id="1.10.287.1080">
    <property type="entry name" value="MazG-like"/>
    <property type="match status" value="1"/>
</dbReference>
<dbReference type="GO" id="GO:0004635">
    <property type="term" value="F:phosphoribosyl-AMP cyclohydrolase activity"/>
    <property type="evidence" value="ECO:0007669"/>
    <property type="project" value="UniProtKB-UniRule"/>
</dbReference>
<evidence type="ECO:0000256" key="7">
    <source>
        <dbReference type="ARBA" id="ARBA00008299"/>
    </source>
</evidence>
<dbReference type="Gene3D" id="3.10.20.810">
    <property type="entry name" value="Phosphoribosyl-AMP cyclohydrolase"/>
    <property type="match status" value="1"/>
</dbReference>
<dbReference type="InterPro" id="IPR021130">
    <property type="entry name" value="PRib-ATP_PPHydrolase-like"/>
</dbReference>
<dbReference type="UniPathway" id="UPA00031">
    <property type="reaction ID" value="UER00007"/>
</dbReference>
<comment type="similarity">
    <text evidence="7 16">In the N-terminal section; belongs to the PRA-CH family.</text>
</comment>
<dbReference type="InterPro" id="IPR038019">
    <property type="entry name" value="PRib_AMP_CycHydrolase_sf"/>
</dbReference>
<dbReference type="GO" id="GO:0000105">
    <property type="term" value="P:L-histidine biosynthetic process"/>
    <property type="evidence" value="ECO:0007669"/>
    <property type="project" value="UniProtKB-UniRule"/>
</dbReference>
<dbReference type="RefSeq" id="WP_092869943.1">
    <property type="nucleotide sequence ID" value="NZ_FOJY01000001.1"/>
</dbReference>
<keyword evidence="9 16" id="KW-0963">Cytoplasm</keyword>
<protein>
    <recommendedName>
        <fullName evidence="16">Histidine biosynthesis bifunctional protein HisIE</fullName>
    </recommendedName>
    <domain>
        <recommendedName>
            <fullName evidence="16">Phosphoribosyl-AMP cyclohydrolase</fullName>
            <shortName evidence="16">PRA-CH</shortName>
            <ecNumber evidence="16">3.5.4.19</ecNumber>
        </recommendedName>
    </domain>
    <domain>
        <recommendedName>
            <fullName evidence="16">Phosphoribosyl-ATP pyrophosphatase</fullName>
            <shortName evidence="16">PRA-PH</shortName>
            <ecNumber evidence="16">3.6.1.31</ecNumber>
        </recommendedName>
    </domain>
</protein>
<dbReference type="CDD" id="cd11534">
    <property type="entry name" value="NTP-PPase_HisIE_like"/>
    <property type="match status" value="1"/>
</dbReference>
<evidence type="ECO:0000256" key="11">
    <source>
        <dbReference type="ARBA" id="ARBA00022741"/>
    </source>
</evidence>
<dbReference type="EC" id="3.6.1.31" evidence="16"/>
<dbReference type="InterPro" id="IPR002496">
    <property type="entry name" value="PRib_AMP_CycHydrolase_dom"/>
</dbReference>
<proteinExistence type="inferred from homology"/>
<dbReference type="Pfam" id="PF01502">
    <property type="entry name" value="PRA-CH"/>
    <property type="match status" value="1"/>
</dbReference>
<evidence type="ECO:0000256" key="5">
    <source>
        <dbReference type="ARBA" id="ARBA00005204"/>
    </source>
</evidence>
<comment type="similarity">
    <text evidence="6 16">In the C-terminal section; belongs to the PRA-PH family.</text>
</comment>
<evidence type="ECO:0000256" key="4">
    <source>
        <dbReference type="ARBA" id="ARBA00005169"/>
    </source>
</evidence>
<dbReference type="STRING" id="1120918.SAMN05216249_101238"/>
<comment type="catalytic activity">
    <reaction evidence="1 16">
        <text>1-(5-phospho-beta-D-ribosyl)-5'-AMP + H2O = 1-(5-phospho-beta-D-ribosyl)-5-[(5-phospho-beta-D-ribosylamino)methylideneamino]imidazole-4-carboxamide</text>
        <dbReference type="Rhea" id="RHEA:20049"/>
        <dbReference type="ChEBI" id="CHEBI:15377"/>
        <dbReference type="ChEBI" id="CHEBI:58435"/>
        <dbReference type="ChEBI" id="CHEBI:59457"/>
        <dbReference type="EC" id="3.5.4.19"/>
    </reaction>
</comment>
<evidence type="ECO:0000256" key="3">
    <source>
        <dbReference type="ARBA" id="ARBA00004496"/>
    </source>
</evidence>
<dbReference type="InterPro" id="IPR008179">
    <property type="entry name" value="HisE"/>
</dbReference>
<keyword evidence="10 16" id="KW-0028">Amino-acid biosynthesis</keyword>
<dbReference type="SUPFAM" id="SSF51366">
    <property type="entry name" value="Ribulose-phoshate binding barrel"/>
    <property type="match status" value="1"/>
</dbReference>
<dbReference type="EC" id="3.5.4.19" evidence="16"/>
<dbReference type="SUPFAM" id="SSF141734">
    <property type="entry name" value="HisI-like"/>
    <property type="match status" value="1"/>
</dbReference>
<dbReference type="InterPro" id="IPR023019">
    <property type="entry name" value="His_synth_HisIE"/>
</dbReference>
<evidence type="ECO:0000313" key="19">
    <source>
        <dbReference type="EMBL" id="SFA73105.1"/>
    </source>
</evidence>
<comment type="pathway">
    <text evidence="5 16">Amino-acid biosynthesis; L-histidine biosynthesis; L-histidine from 5-phospho-alpha-D-ribose 1-diphosphate: step 2/9.</text>
</comment>
<evidence type="ECO:0000313" key="20">
    <source>
        <dbReference type="Proteomes" id="UP000198838"/>
    </source>
</evidence>
<keyword evidence="15 16" id="KW-0511">Multifunctional enzyme</keyword>
<reference evidence="19 20" key="1">
    <citation type="submission" date="2016-10" db="EMBL/GenBank/DDBJ databases">
        <authorList>
            <person name="de Groot N.N."/>
        </authorList>
    </citation>
    <scope>NUCLEOTIDE SEQUENCE [LARGE SCALE GENOMIC DNA]</scope>
    <source>
        <strain evidence="19 20">DSM 5522</strain>
    </source>
</reference>
<dbReference type="HAMAP" id="MF_01020">
    <property type="entry name" value="HisE"/>
    <property type="match status" value="1"/>
</dbReference>
<dbReference type="Gene3D" id="3.20.20.70">
    <property type="entry name" value="Aldolase class I"/>
    <property type="match status" value="1"/>
</dbReference>
<gene>
    <name evidence="16" type="primary">hisI</name>
    <name evidence="16" type="synonym">hisIE</name>
    <name evidence="19" type="ORF">SAMN05216249_101238</name>
</gene>
<dbReference type="EMBL" id="FOJY01000001">
    <property type="protein sequence ID" value="SFA73105.1"/>
    <property type="molecule type" value="Genomic_DNA"/>
</dbReference>
<dbReference type="PANTHER" id="PTHR42945:SF1">
    <property type="entry name" value="HISTIDINE BIOSYNTHESIS BIFUNCTIONAL PROTEIN HIS7"/>
    <property type="match status" value="1"/>
</dbReference>
<feature type="region of interest" description="Phosphoribosyl-AMP cyclohydrolase" evidence="16">
    <location>
        <begin position="1"/>
        <end position="335"/>
    </location>
</feature>
<evidence type="ECO:0000256" key="12">
    <source>
        <dbReference type="ARBA" id="ARBA00022801"/>
    </source>
</evidence>
<evidence type="ECO:0000256" key="16">
    <source>
        <dbReference type="HAMAP-Rule" id="MF_01019"/>
    </source>
</evidence>
<dbReference type="GO" id="GO:0005524">
    <property type="term" value="F:ATP binding"/>
    <property type="evidence" value="ECO:0007669"/>
    <property type="project" value="UniProtKB-KW"/>
</dbReference>
<feature type="domain" description="Phosphoribosyl-AMP cyclohydrolase" evidence="18">
    <location>
        <begin position="246"/>
        <end position="319"/>
    </location>
</feature>
<evidence type="ECO:0000256" key="2">
    <source>
        <dbReference type="ARBA" id="ARBA00001460"/>
    </source>
</evidence>
<evidence type="ECO:0000256" key="15">
    <source>
        <dbReference type="ARBA" id="ARBA00023268"/>
    </source>
</evidence>
<dbReference type="NCBIfam" id="NF000768">
    <property type="entry name" value="PRK00051.1"/>
    <property type="match status" value="1"/>
</dbReference>
<dbReference type="GO" id="GO:0005737">
    <property type="term" value="C:cytoplasm"/>
    <property type="evidence" value="ECO:0007669"/>
    <property type="project" value="UniProtKB-SubCell"/>
</dbReference>
<keyword evidence="14 16" id="KW-0368">Histidine biosynthesis</keyword>
<dbReference type="HAMAP" id="MF_01019">
    <property type="entry name" value="HisIE"/>
    <property type="match status" value="1"/>
</dbReference>
<dbReference type="AlphaFoldDB" id="A0A1I0V9V6"/>
<keyword evidence="20" id="KW-1185">Reference proteome</keyword>
<dbReference type="PANTHER" id="PTHR42945">
    <property type="entry name" value="HISTIDINE BIOSYNTHESIS BIFUNCTIONAL PROTEIN"/>
    <property type="match status" value="1"/>
</dbReference>
<dbReference type="InterPro" id="IPR026660">
    <property type="entry name" value="PRA-CH"/>
</dbReference>
<organism evidence="19 20">
    <name type="scientific">Acetitomaculum ruminis DSM 5522</name>
    <dbReference type="NCBI Taxonomy" id="1120918"/>
    <lineage>
        <taxon>Bacteria</taxon>
        <taxon>Bacillati</taxon>
        <taxon>Bacillota</taxon>
        <taxon>Clostridia</taxon>
        <taxon>Lachnospirales</taxon>
        <taxon>Lachnospiraceae</taxon>
        <taxon>Acetitomaculum</taxon>
    </lineage>
</organism>
<comment type="catalytic activity">
    <reaction evidence="2 16">
        <text>1-(5-phospho-beta-D-ribosyl)-ATP + H2O = 1-(5-phospho-beta-D-ribosyl)-5'-AMP + diphosphate + H(+)</text>
        <dbReference type="Rhea" id="RHEA:22828"/>
        <dbReference type="ChEBI" id="CHEBI:15377"/>
        <dbReference type="ChEBI" id="CHEBI:15378"/>
        <dbReference type="ChEBI" id="CHEBI:33019"/>
        <dbReference type="ChEBI" id="CHEBI:59457"/>
        <dbReference type="ChEBI" id="CHEBI:73183"/>
        <dbReference type="EC" id="3.6.1.31"/>
    </reaction>
</comment>
<dbReference type="SUPFAM" id="SSF101386">
    <property type="entry name" value="all-alpha NTP pyrophosphatases"/>
    <property type="match status" value="1"/>
</dbReference>
<dbReference type="Proteomes" id="UP000198838">
    <property type="component" value="Unassembled WGS sequence"/>
</dbReference>
<evidence type="ECO:0000256" key="1">
    <source>
        <dbReference type="ARBA" id="ARBA00000024"/>
    </source>
</evidence>
<dbReference type="InterPro" id="IPR011060">
    <property type="entry name" value="RibuloseP-bd_barrel"/>
</dbReference>
<accession>A0A1I0V9V6</accession>
<dbReference type="HAMAP" id="MF_01021">
    <property type="entry name" value="HisI"/>
    <property type="match status" value="1"/>
</dbReference>
<evidence type="ECO:0000256" key="14">
    <source>
        <dbReference type="ARBA" id="ARBA00023102"/>
    </source>
</evidence>
<evidence type="ECO:0000256" key="13">
    <source>
        <dbReference type="ARBA" id="ARBA00022840"/>
    </source>
</evidence>
<evidence type="ECO:0000256" key="6">
    <source>
        <dbReference type="ARBA" id="ARBA00007731"/>
    </source>
</evidence>
<comment type="similarity">
    <text evidence="8 17">Belongs to the HisA/HisF family.</text>
</comment>
<dbReference type="InterPro" id="IPR013785">
    <property type="entry name" value="Aldolase_TIM"/>
</dbReference>
<keyword evidence="13 16" id="KW-0067">ATP-binding</keyword>
<feature type="region of interest" description="Phosphoribosyl-ATP pyrophosphohydrolase" evidence="16">
    <location>
        <begin position="336"/>
        <end position="423"/>
    </location>
</feature>
<dbReference type="FunFam" id="3.10.20.810:FF:000001">
    <property type="entry name" value="Histidine biosynthesis bifunctional protein HisIE"/>
    <property type="match status" value="1"/>
</dbReference>
<evidence type="ECO:0000256" key="8">
    <source>
        <dbReference type="ARBA" id="ARBA00009667"/>
    </source>
</evidence>
<dbReference type="OrthoDB" id="9795769at2"/>
<evidence type="ECO:0000256" key="17">
    <source>
        <dbReference type="RuleBase" id="RU003657"/>
    </source>
</evidence>
<evidence type="ECO:0000256" key="9">
    <source>
        <dbReference type="ARBA" id="ARBA00022490"/>
    </source>
</evidence>
<dbReference type="NCBIfam" id="TIGR03188">
    <property type="entry name" value="histidine_hisI"/>
    <property type="match status" value="1"/>
</dbReference>
<keyword evidence="11 16" id="KW-0547">Nucleotide-binding</keyword>
<comment type="subcellular location">
    <subcellularLocation>
        <location evidence="3 16">Cytoplasm</location>
    </subcellularLocation>
</comment>
<keyword evidence="12 16" id="KW-0378">Hydrolase</keyword>
<name>A0A1I0V9V6_9FIRM</name>
<comment type="pathway">
    <text evidence="4 16">Amino-acid biosynthesis; L-histidine biosynthesis; L-histidine from 5-phospho-alpha-D-ribose 1-diphosphate: step 3/9.</text>
</comment>
<dbReference type="Pfam" id="PF01503">
    <property type="entry name" value="PRA-PH"/>
    <property type="match status" value="1"/>
</dbReference>
<dbReference type="GO" id="GO:0004636">
    <property type="term" value="F:phosphoribosyl-ATP diphosphatase activity"/>
    <property type="evidence" value="ECO:0007669"/>
    <property type="project" value="UniProtKB-UniRule"/>
</dbReference>